<sequence>MCGERLGRTLLQFADELGDATLPRLERLGILNRSDVLPFEPKRQTIKGGSGAFIFPQGLRKVCRFRQRSRLFVEFYLNVDEVALRDTAFSPVGRADTHQAVAIHYGNSASPFVAVDGDGNRWSRARAERLNAILRDLDGRCIARGDDLCLEYEFHATGELRYSKEI</sequence>
<accession>Q1LM54</accession>
<name>Q1LM54_CUPMC</name>
<dbReference type="Proteomes" id="UP000002429">
    <property type="component" value="Chromosome"/>
</dbReference>
<protein>
    <submittedName>
        <fullName evidence="1">Uncharacterized protein</fullName>
    </submittedName>
</protein>
<evidence type="ECO:0000313" key="1">
    <source>
        <dbReference type="EMBL" id="ABF08772.1"/>
    </source>
</evidence>
<reference evidence="2" key="1">
    <citation type="journal article" date="2010" name="PLoS ONE">
        <title>The complete genome sequence of Cupriavidus metallidurans strain CH34, a master survivalist in harsh and anthropogenic environments.</title>
        <authorList>
            <person name="Janssen P.J."/>
            <person name="Van Houdt R."/>
            <person name="Moors H."/>
            <person name="Monsieurs P."/>
            <person name="Morin N."/>
            <person name="Michaux A."/>
            <person name="Benotmane M.A."/>
            <person name="Leys N."/>
            <person name="Vallaeys T."/>
            <person name="Lapidus A."/>
            <person name="Monchy S."/>
            <person name="Medigue C."/>
            <person name="Taghavi S."/>
            <person name="McCorkle S."/>
            <person name="Dunn J."/>
            <person name="van der Lelie D."/>
            <person name="Mergeay M."/>
        </authorList>
    </citation>
    <scope>NUCLEOTIDE SEQUENCE [LARGE SCALE GENOMIC DNA]</scope>
    <source>
        <strain evidence="2">ATCC 43123 / DSM 2839 / NBRC 102507 / CH34</strain>
    </source>
</reference>
<evidence type="ECO:0000313" key="2">
    <source>
        <dbReference type="Proteomes" id="UP000002429"/>
    </source>
</evidence>
<dbReference type="EMBL" id="CP000352">
    <property type="protein sequence ID" value="ABF08772.1"/>
    <property type="molecule type" value="Genomic_DNA"/>
</dbReference>
<dbReference type="KEGG" id="rme:Rmet_1893"/>
<proteinExistence type="predicted"/>
<dbReference type="AlphaFoldDB" id="Q1LM54"/>
<keyword evidence="2" id="KW-1185">Reference proteome</keyword>
<dbReference type="HOGENOM" id="CLU_1601330_0_0_4"/>
<organism evidence="1 2">
    <name type="scientific">Cupriavidus metallidurans (strain ATCC 43123 / DSM 2839 / NBRC 102507 / CH34)</name>
    <name type="common">Ralstonia metallidurans</name>
    <dbReference type="NCBI Taxonomy" id="266264"/>
    <lineage>
        <taxon>Bacteria</taxon>
        <taxon>Pseudomonadati</taxon>
        <taxon>Pseudomonadota</taxon>
        <taxon>Betaproteobacteria</taxon>
        <taxon>Burkholderiales</taxon>
        <taxon>Burkholderiaceae</taxon>
        <taxon>Cupriavidus</taxon>
    </lineage>
</organism>
<gene>
    <name evidence="1" type="ordered locus">Rmet_1893</name>
</gene>